<evidence type="ECO:0000256" key="1">
    <source>
        <dbReference type="SAM" id="MobiDB-lite"/>
    </source>
</evidence>
<feature type="region of interest" description="Disordered" evidence="1">
    <location>
        <begin position="35"/>
        <end position="150"/>
    </location>
</feature>
<keyword evidence="3" id="KW-1185">Reference proteome</keyword>
<evidence type="ECO:0008006" key="4">
    <source>
        <dbReference type="Google" id="ProtNLM"/>
    </source>
</evidence>
<name>A0A4R6KNK7_9ACTN</name>
<protein>
    <recommendedName>
        <fullName evidence="4">Membrane protein ArfC</fullName>
    </recommendedName>
</protein>
<evidence type="ECO:0000313" key="3">
    <source>
        <dbReference type="Proteomes" id="UP000295388"/>
    </source>
</evidence>
<feature type="compositionally biased region" description="Pro residues" evidence="1">
    <location>
        <begin position="94"/>
        <end position="141"/>
    </location>
</feature>
<accession>A0A4R6KNK7</accession>
<proteinExistence type="predicted"/>
<reference evidence="2 3" key="1">
    <citation type="submission" date="2019-03" db="EMBL/GenBank/DDBJ databases">
        <title>Genomic Encyclopedia of Type Strains, Phase III (KMG-III): the genomes of soil and plant-associated and newly described type strains.</title>
        <authorList>
            <person name="Whitman W."/>
        </authorList>
    </citation>
    <scope>NUCLEOTIDE SEQUENCE [LARGE SCALE GENOMIC DNA]</scope>
    <source>
        <strain evidence="2 3">VKM Ac-2527</strain>
    </source>
</reference>
<dbReference type="Proteomes" id="UP000295388">
    <property type="component" value="Unassembled WGS sequence"/>
</dbReference>
<dbReference type="EMBL" id="SNWQ01000002">
    <property type="protein sequence ID" value="TDO52586.1"/>
    <property type="molecule type" value="Genomic_DNA"/>
</dbReference>
<sequence>MSSLIRNNWPWELLAFLLGALITWLLLNRRSQPATAPHEEQPAEQKILVTVGATSAPAEDQTTEFSPRARTRPAPAPRPSPVARPERPAGSEPPAEPMPPVEPGEPVPPVEPGDPVPPIEPGEPVPPIEPDPPTPPMPPATPAFSQRMEAPVLFDETVELAAIEGDGEPADEVQAVAAVDVREVPAGRFGPGSADAVAHQGPPDGFTIKGNAQSMLFHTPDSPYYGRTKPEVWFRTEADAENAGFTKYARKPRRSPATRN</sequence>
<comment type="caution">
    <text evidence="2">The sequence shown here is derived from an EMBL/GenBank/DDBJ whole genome shotgun (WGS) entry which is preliminary data.</text>
</comment>
<dbReference type="OrthoDB" id="4871889at2"/>
<dbReference type="RefSeq" id="WP_133798994.1">
    <property type="nucleotide sequence ID" value="NZ_SNWQ01000002.1"/>
</dbReference>
<dbReference type="AlphaFoldDB" id="A0A4R6KNK7"/>
<organism evidence="2 3">
    <name type="scientific">Kribbella caucasensis</name>
    <dbReference type="NCBI Taxonomy" id="2512215"/>
    <lineage>
        <taxon>Bacteria</taxon>
        <taxon>Bacillati</taxon>
        <taxon>Actinomycetota</taxon>
        <taxon>Actinomycetes</taxon>
        <taxon>Propionibacteriales</taxon>
        <taxon>Kribbellaceae</taxon>
        <taxon>Kribbella</taxon>
    </lineage>
</organism>
<gene>
    <name evidence="2" type="ORF">EV643_102425</name>
</gene>
<evidence type="ECO:0000313" key="2">
    <source>
        <dbReference type="EMBL" id="TDO52586.1"/>
    </source>
</evidence>